<evidence type="ECO:0000313" key="1">
    <source>
        <dbReference type="EMBL" id="BCO10386.1"/>
    </source>
</evidence>
<dbReference type="EMBL" id="AP024233">
    <property type="protein sequence ID" value="BCO10386.1"/>
    <property type="molecule type" value="Genomic_DNA"/>
</dbReference>
<evidence type="ECO:0000313" key="2">
    <source>
        <dbReference type="Proteomes" id="UP001063350"/>
    </source>
</evidence>
<evidence type="ECO:0008006" key="3">
    <source>
        <dbReference type="Google" id="ProtNLM"/>
    </source>
</evidence>
<dbReference type="AlphaFoldDB" id="A0A915UAX0"/>
<accession>A0A915UAX0</accession>
<dbReference type="Proteomes" id="UP001063350">
    <property type="component" value="Chromosome"/>
</dbReference>
<proteinExistence type="predicted"/>
<reference evidence="1" key="1">
    <citation type="submission" date="2020-12" db="EMBL/GenBank/DDBJ databases">
        <title>Desulfobium dissulfuricans gen. nov., sp. nov., a novel mesophilic, sulfate-reducing bacterium isolated from a deep-sea hydrothermal vent.</title>
        <authorList>
            <person name="Hashimoto Y."/>
            <person name="Tame A."/>
            <person name="Sawayama S."/>
            <person name="Miyazaki J."/>
            <person name="Takai K."/>
            <person name="Nakagawa S."/>
        </authorList>
    </citation>
    <scope>NUCLEOTIDE SEQUENCE</scope>
    <source>
        <strain evidence="1">GF1</strain>
    </source>
</reference>
<sequence>MLIPMELHCLTLRKGYLSPELAIGWQIGKYVEEFFDGLEEVWIAAARDDDAVLALSYLTRQHGHPGQVIVPETARPWDFLFYHLTTGTRLGFTLIRQRTRLPQKIRDLEPDLCVDNPAVVEIYQASLNLLIKSVLCQPVTSFCQVRQARCRRLLSKHSSDQQTSCHRCGRPVPLSQAWDIEGDICCPACTGLEPVWYTLH</sequence>
<gene>
    <name evidence="1" type="ORF">GF1_27620</name>
</gene>
<organism evidence="1 2">
    <name type="scientific">Desulfolithobacter dissulfuricans</name>
    <dbReference type="NCBI Taxonomy" id="2795293"/>
    <lineage>
        <taxon>Bacteria</taxon>
        <taxon>Pseudomonadati</taxon>
        <taxon>Thermodesulfobacteriota</taxon>
        <taxon>Desulfobulbia</taxon>
        <taxon>Desulfobulbales</taxon>
        <taxon>Desulfobulbaceae</taxon>
        <taxon>Desulfolithobacter</taxon>
    </lineage>
</organism>
<protein>
    <recommendedName>
        <fullName evidence="3">Formylmethanofuran dehydrogenase subunit E domain-containing protein</fullName>
    </recommendedName>
</protein>
<name>A0A915UAX0_9BACT</name>
<keyword evidence="2" id="KW-1185">Reference proteome</keyword>
<dbReference type="KEGG" id="ddu:GF1_27620"/>